<dbReference type="Pfam" id="PF03803">
    <property type="entry name" value="Scramblase"/>
    <property type="match status" value="1"/>
</dbReference>
<dbReference type="PANTHER" id="PTHR23248:SF9">
    <property type="entry name" value="PHOSPHOLIPID SCRAMBLASE"/>
    <property type="match status" value="1"/>
</dbReference>
<protein>
    <recommendedName>
        <fullName evidence="2">Phospholipid scramblase</fullName>
    </recommendedName>
</protein>
<dbReference type="GO" id="GO:0017128">
    <property type="term" value="F:phospholipid scramblase activity"/>
    <property type="evidence" value="ECO:0007669"/>
    <property type="project" value="InterPro"/>
</dbReference>
<dbReference type="GO" id="GO:0005886">
    <property type="term" value="C:plasma membrane"/>
    <property type="evidence" value="ECO:0007669"/>
    <property type="project" value="TreeGrafter"/>
</dbReference>
<name>C1E886_MICCC</name>
<dbReference type="RefSeq" id="XP_002503212.1">
    <property type="nucleotide sequence ID" value="XM_002503166.1"/>
</dbReference>
<proteinExistence type="inferred from homology"/>
<dbReference type="KEGG" id="mis:MICPUN_59284"/>
<accession>C1E886</accession>
<reference evidence="3 4" key="1">
    <citation type="journal article" date="2009" name="Science">
        <title>Green evolution and dynamic adaptations revealed by genomes of the marine picoeukaryotes Micromonas.</title>
        <authorList>
            <person name="Worden A.Z."/>
            <person name="Lee J.H."/>
            <person name="Mock T."/>
            <person name="Rouze P."/>
            <person name="Simmons M.P."/>
            <person name="Aerts A.L."/>
            <person name="Allen A.E."/>
            <person name="Cuvelier M.L."/>
            <person name="Derelle E."/>
            <person name="Everett M.V."/>
            <person name="Foulon E."/>
            <person name="Grimwood J."/>
            <person name="Gundlach H."/>
            <person name="Henrissat B."/>
            <person name="Napoli C."/>
            <person name="McDonald S.M."/>
            <person name="Parker M.S."/>
            <person name="Rombauts S."/>
            <person name="Salamov A."/>
            <person name="Von Dassow P."/>
            <person name="Badger J.H."/>
            <person name="Coutinho P.M."/>
            <person name="Demir E."/>
            <person name="Dubchak I."/>
            <person name="Gentemann C."/>
            <person name="Eikrem W."/>
            <person name="Gready J.E."/>
            <person name="John U."/>
            <person name="Lanier W."/>
            <person name="Lindquist E.A."/>
            <person name="Lucas S."/>
            <person name="Mayer K.F."/>
            <person name="Moreau H."/>
            <person name="Not F."/>
            <person name="Otillar R."/>
            <person name="Panaud O."/>
            <person name="Pangilinan J."/>
            <person name="Paulsen I."/>
            <person name="Piegu B."/>
            <person name="Poliakov A."/>
            <person name="Robbens S."/>
            <person name="Schmutz J."/>
            <person name="Toulza E."/>
            <person name="Wyss T."/>
            <person name="Zelensky A."/>
            <person name="Zhou K."/>
            <person name="Armbrust E.V."/>
            <person name="Bhattacharya D."/>
            <person name="Goodenough U.W."/>
            <person name="Van de Peer Y."/>
            <person name="Grigoriev I.V."/>
        </authorList>
    </citation>
    <scope>NUCLEOTIDE SEQUENCE [LARGE SCALE GENOMIC DNA]</scope>
    <source>
        <strain evidence="4">RCC299 / NOUM17</strain>
    </source>
</reference>
<dbReference type="EMBL" id="CP001327">
    <property type="protein sequence ID" value="ACO64470.1"/>
    <property type="molecule type" value="Genomic_DNA"/>
</dbReference>
<keyword evidence="4" id="KW-1185">Reference proteome</keyword>
<dbReference type="InParanoid" id="C1E886"/>
<dbReference type="PANTHER" id="PTHR23248">
    <property type="entry name" value="PHOSPHOLIPID SCRAMBLASE-RELATED"/>
    <property type="match status" value="1"/>
</dbReference>
<gene>
    <name evidence="3" type="ORF">MICPUN_59284</name>
</gene>
<dbReference type="Proteomes" id="UP000002009">
    <property type="component" value="Chromosome 6"/>
</dbReference>
<dbReference type="AlphaFoldDB" id="C1E886"/>
<sequence>MGDTVPLIDAQTANILGSINKFTVQQHVKIFDNCIEQPNTYTIYNLDTQQALIRVQERSECLPRICCKPHHSIILEFNALDPAGNEIFPVITMEREGCCSKPCTGGFVCVDCCAQEAYVHAGAIQNVEAHQAGKLPKDRVIGRMKQPVPFAGGLHPTIQVMDRTPTSDEHWASVVGPTLFGGCSENCCNVPFGVKRVNKDGSVSVDVGNIATITKLKPKSLTGAIREMLTDSDMFQFEIHDPSVTPQQRASLIGVLLLADYMFFERNLDQCGYNDGCYINLCLCYCMGALFPCQLKLPKQ</sequence>
<evidence type="ECO:0000256" key="2">
    <source>
        <dbReference type="RuleBase" id="RU363116"/>
    </source>
</evidence>
<comment type="similarity">
    <text evidence="1 2">Belongs to the phospholipid scramblase family.</text>
</comment>
<organism evidence="3 4">
    <name type="scientific">Micromonas commoda (strain RCC299 / NOUM17 / CCMP2709)</name>
    <name type="common">Picoplanktonic green alga</name>
    <dbReference type="NCBI Taxonomy" id="296587"/>
    <lineage>
        <taxon>Eukaryota</taxon>
        <taxon>Viridiplantae</taxon>
        <taxon>Chlorophyta</taxon>
        <taxon>Mamiellophyceae</taxon>
        <taxon>Mamiellales</taxon>
        <taxon>Mamiellaceae</taxon>
        <taxon>Micromonas</taxon>
    </lineage>
</organism>
<dbReference type="OMA" id="GCSELCC"/>
<evidence type="ECO:0000256" key="1">
    <source>
        <dbReference type="ARBA" id="ARBA00005350"/>
    </source>
</evidence>
<dbReference type="OrthoDB" id="191150at2759"/>
<dbReference type="GeneID" id="8244138"/>
<dbReference type="InterPro" id="IPR005552">
    <property type="entry name" value="Scramblase"/>
</dbReference>
<evidence type="ECO:0000313" key="3">
    <source>
        <dbReference type="EMBL" id="ACO64470.1"/>
    </source>
</evidence>
<evidence type="ECO:0000313" key="4">
    <source>
        <dbReference type="Proteomes" id="UP000002009"/>
    </source>
</evidence>